<keyword evidence="7" id="KW-1185">Reference proteome</keyword>
<evidence type="ECO:0000259" key="5">
    <source>
        <dbReference type="PROSITE" id="PS50975"/>
    </source>
</evidence>
<evidence type="ECO:0000256" key="1">
    <source>
        <dbReference type="ARBA" id="ARBA00022598"/>
    </source>
</evidence>
<reference evidence="6 7" key="1">
    <citation type="submission" date="2020-08" db="EMBL/GenBank/DDBJ databases">
        <title>Genomic Encyclopedia of Type Strains, Phase III (KMG-III): the genomes of soil and plant-associated and newly described type strains.</title>
        <authorList>
            <person name="Whitman W."/>
        </authorList>
    </citation>
    <scope>NUCLEOTIDE SEQUENCE [LARGE SCALE GENOMIC DNA]</scope>
    <source>
        <strain evidence="6 7">CECT 8577</strain>
    </source>
</reference>
<dbReference type="InterPro" id="IPR052032">
    <property type="entry name" value="ATP-dep_AA_Ligase"/>
</dbReference>
<evidence type="ECO:0000256" key="4">
    <source>
        <dbReference type="PROSITE-ProRule" id="PRU00409"/>
    </source>
</evidence>
<dbReference type="AlphaFoldDB" id="A0A839S5K2"/>
<gene>
    <name evidence="6" type="ORF">FHS23_003597</name>
</gene>
<proteinExistence type="predicted"/>
<accession>A0A839S5K2</accession>
<dbReference type="Gene3D" id="3.30.470.20">
    <property type="entry name" value="ATP-grasp fold, B domain"/>
    <property type="match status" value="1"/>
</dbReference>
<dbReference type="RefSeq" id="WP_183656993.1">
    <property type="nucleotide sequence ID" value="NZ_JACHWU010000004.1"/>
</dbReference>
<evidence type="ECO:0000313" key="6">
    <source>
        <dbReference type="EMBL" id="MBB3052563.1"/>
    </source>
</evidence>
<evidence type="ECO:0000256" key="3">
    <source>
        <dbReference type="ARBA" id="ARBA00022840"/>
    </source>
</evidence>
<keyword evidence="3 4" id="KW-0067">ATP-binding</keyword>
<dbReference type="GO" id="GO:0046872">
    <property type="term" value="F:metal ion binding"/>
    <property type="evidence" value="ECO:0007669"/>
    <property type="project" value="InterPro"/>
</dbReference>
<dbReference type="EMBL" id="JACHWU010000004">
    <property type="protein sequence ID" value="MBB3052563.1"/>
    <property type="molecule type" value="Genomic_DNA"/>
</dbReference>
<name>A0A839S5K2_9PSEU</name>
<keyword evidence="1" id="KW-0436">Ligase</keyword>
<dbReference type="SUPFAM" id="SSF56059">
    <property type="entry name" value="Glutathione synthetase ATP-binding domain-like"/>
    <property type="match status" value="1"/>
</dbReference>
<dbReference type="GO" id="GO:0016874">
    <property type="term" value="F:ligase activity"/>
    <property type="evidence" value="ECO:0007669"/>
    <property type="project" value="UniProtKB-KW"/>
</dbReference>
<evidence type="ECO:0000313" key="7">
    <source>
        <dbReference type="Proteomes" id="UP000550714"/>
    </source>
</evidence>
<keyword evidence="2 4" id="KW-0547">Nucleotide-binding</keyword>
<comment type="caution">
    <text evidence="6">The sequence shown here is derived from an EMBL/GenBank/DDBJ whole genome shotgun (WGS) entry which is preliminary data.</text>
</comment>
<dbReference type="Proteomes" id="UP000550714">
    <property type="component" value="Unassembled WGS sequence"/>
</dbReference>
<dbReference type="PANTHER" id="PTHR43585:SF2">
    <property type="entry name" value="ATP-GRASP ENZYME FSQD"/>
    <property type="match status" value="1"/>
</dbReference>
<organism evidence="6 7">
    <name type="scientific">Prauserella isguenensis</name>
    <dbReference type="NCBI Taxonomy" id="1470180"/>
    <lineage>
        <taxon>Bacteria</taxon>
        <taxon>Bacillati</taxon>
        <taxon>Actinomycetota</taxon>
        <taxon>Actinomycetes</taxon>
        <taxon>Pseudonocardiales</taxon>
        <taxon>Pseudonocardiaceae</taxon>
        <taxon>Prauserella</taxon>
    </lineage>
</organism>
<dbReference type="InterPro" id="IPR011761">
    <property type="entry name" value="ATP-grasp"/>
</dbReference>
<dbReference type="GO" id="GO:0005524">
    <property type="term" value="F:ATP binding"/>
    <property type="evidence" value="ECO:0007669"/>
    <property type="project" value="UniProtKB-UniRule"/>
</dbReference>
<dbReference type="PANTHER" id="PTHR43585">
    <property type="entry name" value="FUMIPYRROLE BIOSYNTHESIS PROTEIN C"/>
    <property type="match status" value="1"/>
</dbReference>
<evidence type="ECO:0000256" key="2">
    <source>
        <dbReference type="ARBA" id="ARBA00022741"/>
    </source>
</evidence>
<dbReference type="Pfam" id="PF13535">
    <property type="entry name" value="ATP-grasp_4"/>
    <property type="match status" value="1"/>
</dbReference>
<protein>
    <recommendedName>
        <fullName evidence="5">ATP-grasp domain-containing protein</fullName>
    </recommendedName>
</protein>
<feature type="domain" description="ATP-grasp" evidence="5">
    <location>
        <begin position="105"/>
        <end position="319"/>
    </location>
</feature>
<sequence>MAGNIFVLGLDERNMRTLHDVAGFADYRFRPLLSVEELVEADNLPMRSLLDKARRQLSEFDDTVDAIVGYWDFPVSSMVPILCRERGLRSATLESVLKCEHKYWSRVVQSEVVDEHPRFAAVPLDATEPPGNLGFPFWLKPVKAFSSQLAFRIEDTAGFTDALARIREGIERVGEPFDFVLEHADLPEEIGRLGGQTCLAEEAVGGKQVTVEGYDAGDGVHVYGIVDSHDYPDTSSFQRYQYPSSLPEHVQTRLADISRRVIEHIGLRSVPFNIEYFWDPDSGAITLLEINPRHSQSHAILFDLVDGVPNHQCVLRLAVGADPGLPYRQGPYRVAAKWFVRRFSDGVARRVPTPEELATVEREVPGCRAELMVSEGERLSDLREQDSYSYAYATVHVGAADERELKDKYERCLEFLPFEFTD</sequence>
<dbReference type="PROSITE" id="PS50975">
    <property type="entry name" value="ATP_GRASP"/>
    <property type="match status" value="1"/>
</dbReference>